<dbReference type="PANTHER" id="PTHR34365">
    <property type="entry name" value="ENOLASE (DUF1399)"/>
    <property type="match status" value="1"/>
</dbReference>
<evidence type="ECO:0000313" key="1">
    <source>
        <dbReference type="EMBL" id="KAH3820042.1"/>
    </source>
</evidence>
<dbReference type="PANTHER" id="PTHR34365:SF7">
    <property type="entry name" value="GLYCINE-RICH DOMAIN-CONTAINING PROTEIN 1"/>
    <property type="match status" value="1"/>
</dbReference>
<dbReference type="OrthoDB" id="2684236at2759"/>
<accession>A0A9D4JTV8</accession>
<reference evidence="1" key="1">
    <citation type="journal article" date="2019" name="bioRxiv">
        <title>The Genome of the Zebra Mussel, Dreissena polymorpha: A Resource for Invasive Species Research.</title>
        <authorList>
            <person name="McCartney M.A."/>
            <person name="Auch B."/>
            <person name="Kono T."/>
            <person name="Mallez S."/>
            <person name="Zhang Y."/>
            <person name="Obille A."/>
            <person name="Becker A."/>
            <person name="Abrahante J.E."/>
            <person name="Garbe J."/>
            <person name="Badalamenti J.P."/>
            <person name="Herman A."/>
            <person name="Mangelson H."/>
            <person name="Liachko I."/>
            <person name="Sullivan S."/>
            <person name="Sone E.D."/>
            <person name="Koren S."/>
            <person name="Silverstein K.A.T."/>
            <person name="Beckman K.B."/>
            <person name="Gohl D.M."/>
        </authorList>
    </citation>
    <scope>NUCLEOTIDE SEQUENCE</scope>
    <source>
        <strain evidence="1">Duluth1</strain>
        <tissue evidence="1">Whole animal</tissue>
    </source>
</reference>
<organism evidence="1 2">
    <name type="scientific">Dreissena polymorpha</name>
    <name type="common">Zebra mussel</name>
    <name type="synonym">Mytilus polymorpha</name>
    <dbReference type="NCBI Taxonomy" id="45954"/>
    <lineage>
        <taxon>Eukaryota</taxon>
        <taxon>Metazoa</taxon>
        <taxon>Spiralia</taxon>
        <taxon>Lophotrochozoa</taxon>
        <taxon>Mollusca</taxon>
        <taxon>Bivalvia</taxon>
        <taxon>Autobranchia</taxon>
        <taxon>Heteroconchia</taxon>
        <taxon>Euheterodonta</taxon>
        <taxon>Imparidentia</taxon>
        <taxon>Neoheterodontei</taxon>
        <taxon>Myida</taxon>
        <taxon>Dreissenoidea</taxon>
        <taxon>Dreissenidae</taxon>
        <taxon>Dreissena</taxon>
    </lineage>
</organism>
<keyword evidence="2" id="KW-1185">Reference proteome</keyword>
<gene>
    <name evidence="1" type="ORF">DPMN_121786</name>
</gene>
<dbReference type="Proteomes" id="UP000828390">
    <property type="component" value="Unassembled WGS sequence"/>
</dbReference>
<evidence type="ECO:0000313" key="2">
    <source>
        <dbReference type="Proteomes" id="UP000828390"/>
    </source>
</evidence>
<dbReference type="InterPro" id="IPR009836">
    <property type="entry name" value="GRDP-like"/>
</dbReference>
<name>A0A9D4JTV8_DREPO</name>
<dbReference type="EMBL" id="JAIWYP010000005">
    <property type="protein sequence ID" value="KAH3820042.1"/>
    <property type="molecule type" value="Genomic_DNA"/>
</dbReference>
<dbReference type="Pfam" id="PF07173">
    <property type="entry name" value="GRDP-like"/>
    <property type="match status" value="1"/>
</dbReference>
<reference evidence="1" key="2">
    <citation type="submission" date="2020-11" db="EMBL/GenBank/DDBJ databases">
        <authorList>
            <person name="McCartney M.A."/>
            <person name="Auch B."/>
            <person name="Kono T."/>
            <person name="Mallez S."/>
            <person name="Becker A."/>
            <person name="Gohl D.M."/>
            <person name="Silverstein K.A.T."/>
            <person name="Koren S."/>
            <person name="Bechman K.B."/>
            <person name="Herman A."/>
            <person name="Abrahante J.E."/>
            <person name="Garbe J."/>
        </authorList>
    </citation>
    <scope>NUCLEOTIDE SEQUENCE</scope>
    <source>
        <strain evidence="1">Duluth1</strain>
        <tissue evidence="1">Whole animal</tissue>
    </source>
</reference>
<dbReference type="AlphaFoldDB" id="A0A9D4JTV8"/>
<comment type="caution">
    <text evidence="1">The sequence shown here is derived from an EMBL/GenBank/DDBJ whole genome shotgun (WGS) entry which is preliminary data.</text>
</comment>
<protein>
    <submittedName>
        <fullName evidence="1">Uncharacterized protein</fullName>
    </submittedName>
</protein>
<proteinExistence type="predicted"/>
<sequence length="699" mass="78605">MTAIDAARSITFSVDLSTQCQNHLLFLRAVDNATALRSDANLQRALYRYEHFWLPLAVEHPDETLSAPLDIEWMWHCHLLSPRTYIDDCTSVVGMVVNHTLKNKQDFRMSQEISKKYWNTKYPGEPFHPNYSTKFDVKLKDNFVSKITYDIIAAAKRQGVFYYQVSLPHYSDETFLDSAILRYKQFLYLRTKLDKAFITPCFDQDLVWHSHQLNPRAYADDTTRIVGYVFNHDDSTNDRSEGSELVVCHKNTADHWLELYGEPFASYGAMYRGYPSIGYFTNVPVGKRGSGPLNVSIDKINVWVKGDCGSTDGFQLAILAVGGNRKPKLLATLIIDSRETTLSNCLTWTDICDLKVEHSGEIRVQLKQKTGKRFIIFGDAYSLLEESTLDLEVDGNDLRQDIHLGTFLVRVAATVKPELPTSEIMHLVLHSGNFVKATVPETVRRSWGPMALERLPSTKPNDCREAMHSFRSPDGSDDFKVRVLHSAPLTLSCIQVLHKDKIAAFACLTHVDQLPLPTQVSTDIPSLNPRQGQRAVTVKSNQSDWCIVTGKWVQNQLEDTGSISLNCFYLKSGECEKRVVFYDRNKIPETLKLMSVEIDLHKGSLRLQPANGDIAENIALAMAVAVLHVLCVPRPENTPEGTQFSSFLGDVAMVRAAGLYTDTPNNQFVESLFGEQCAALCGGGKLDCSSRWNELPTSD</sequence>